<name>A0A6J8DP01_MYTCO</name>
<dbReference type="Gene3D" id="3.30.40.10">
    <property type="entry name" value="Zinc/RING finger domain, C3HC4 (zinc finger)"/>
    <property type="match status" value="1"/>
</dbReference>
<keyword evidence="3 11" id="KW-0812">Transmembrane</keyword>
<evidence type="ECO:0000256" key="1">
    <source>
        <dbReference type="ARBA" id="ARBA00004141"/>
    </source>
</evidence>
<dbReference type="GO" id="GO:0016567">
    <property type="term" value="P:protein ubiquitination"/>
    <property type="evidence" value="ECO:0007669"/>
    <property type="project" value="TreeGrafter"/>
</dbReference>
<evidence type="ECO:0000256" key="3">
    <source>
        <dbReference type="ARBA" id="ARBA00022692"/>
    </source>
</evidence>
<evidence type="ECO:0000256" key="2">
    <source>
        <dbReference type="ARBA" id="ARBA00022679"/>
    </source>
</evidence>
<dbReference type="InterPro" id="IPR011016">
    <property type="entry name" value="Znf_RING-CH"/>
</dbReference>
<dbReference type="Pfam" id="PF12906">
    <property type="entry name" value="RINGv"/>
    <property type="match status" value="1"/>
</dbReference>
<comment type="subcellular location">
    <subcellularLocation>
        <location evidence="1">Membrane</location>
        <topology evidence="1">Multi-pass membrane protein</topology>
    </subcellularLocation>
</comment>
<keyword evidence="4" id="KW-0479">Metal-binding</keyword>
<keyword evidence="2 13" id="KW-0808">Transferase</keyword>
<dbReference type="EC" id="2.3.2.27" evidence="13"/>
<evidence type="ECO:0000313" key="13">
    <source>
        <dbReference type="EMBL" id="CAC5409457.1"/>
    </source>
</evidence>
<protein>
    <submittedName>
        <fullName evidence="13">MARCH1_8</fullName>
        <ecNumber evidence="13">2.3.2.27</ecNumber>
    </submittedName>
</protein>
<dbReference type="GO" id="GO:0061630">
    <property type="term" value="F:ubiquitin protein ligase activity"/>
    <property type="evidence" value="ECO:0007669"/>
    <property type="project" value="UniProtKB-EC"/>
</dbReference>
<evidence type="ECO:0000259" key="12">
    <source>
        <dbReference type="PROSITE" id="PS51292"/>
    </source>
</evidence>
<evidence type="ECO:0000256" key="6">
    <source>
        <dbReference type="ARBA" id="ARBA00022786"/>
    </source>
</evidence>
<keyword evidence="5" id="KW-0863">Zinc-finger</keyword>
<organism evidence="13 14">
    <name type="scientific">Mytilus coruscus</name>
    <name type="common">Sea mussel</name>
    <dbReference type="NCBI Taxonomy" id="42192"/>
    <lineage>
        <taxon>Eukaryota</taxon>
        <taxon>Metazoa</taxon>
        <taxon>Spiralia</taxon>
        <taxon>Lophotrochozoa</taxon>
        <taxon>Mollusca</taxon>
        <taxon>Bivalvia</taxon>
        <taxon>Autobranchia</taxon>
        <taxon>Pteriomorphia</taxon>
        <taxon>Mytilida</taxon>
        <taxon>Mytiloidea</taxon>
        <taxon>Mytilidae</taxon>
        <taxon>Mytilinae</taxon>
        <taxon>Mytilus</taxon>
    </lineage>
</organism>
<keyword evidence="14" id="KW-1185">Reference proteome</keyword>
<dbReference type="PANTHER" id="PTHR46065">
    <property type="entry name" value="E3 UBIQUITIN-PROTEIN LIGASE MARCH 2/3 FAMILY MEMBER"/>
    <property type="match status" value="1"/>
</dbReference>
<feature type="compositionally biased region" description="Polar residues" evidence="10">
    <location>
        <begin position="20"/>
        <end position="36"/>
    </location>
</feature>
<dbReference type="GO" id="GO:0016020">
    <property type="term" value="C:membrane"/>
    <property type="evidence" value="ECO:0007669"/>
    <property type="project" value="UniProtKB-SubCell"/>
</dbReference>
<dbReference type="EMBL" id="CACVKT020007643">
    <property type="protein sequence ID" value="CAC5409457.1"/>
    <property type="molecule type" value="Genomic_DNA"/>
</dbReference>
<keyword evidence="7" id="KW-0862">Zinc</keyword>
<keyword evidence="6" id="KW-0833">Ubl conjugation pathway</keyword>
<keyword evidence="9 11" id="KW-0472">Membrane</keyword>
<dbReference type="SUPFAM" id="SSF57850">
    <property type="entry name" value="RING/U-box"/>
    <property type="match status" value="1"/>
</dbReference>
<feature type="domain" description="RING-CH-type" evidence="12">
    <location>
        <begin position="93"/>
        <end position="156"/>
    </location>
</feature>
<accession>A0A6J8DP01</accession>
<keyword evidence="8 11" id="KW-1133">Transmembrane helix</keyword>
<proteinExistence type="predicted"/>
<dbReference type="AlphaFoldDB" id="A0A6J8DP01"/>
<dbReference type="PROSITE" id="PS51292">
    <property type="entry name" value="ZF_RING_CH"/>
    <property type="match status" value="1"/>
</dbReference>
<evidence type="ECO:0000256" key="4">
    <source>
        <dbReference type="ARBA" id="ARBA00022723"/>
    </source>
</evidence>
<dbReference type="GO" id="GO:0008270">
    <property type="term" value="F:zinc ion binding"/>
    <property type="evidence" value="ECO:0007669"/>
    <property type="project" value="UniProtKB-KW"/>
</dbReference>
<keyword evidence="13" id="KW-0012">Acyltransferase</keyword>
<feature type="transmembrane region" description="Helical" evidence="11">
    <location>
        <begin position="189"/>
        <end position="210"/>
    </location>
</feature>
<sequence length="286" mass="31940">MDKKDDDNPLVKTNTDEDNASQSSNVQIEMSSNVNCGNKEKDKKVPNSTPQNDEEMFLLQSSSGSGSENRGTDNSVSIPNSESILFPNSPVPSTSSSDSVCRICQLAGKETGEEIKTTECFCRGNMSSVHQSCLRQWVYYKGSNKCEICHGRFSSISPPTTPGILQREAIQNLTWQIERSRPFNRRKRAIMTAVIVFLVIVTCVTAMLTVSADREFERLSSNPWVTQDQVNNSNIIFSICIAFSFFCATMTIGLIIIWFGMECCFIMHRRGILRRATSALLRNDSV</sequence>
<dbReference type="InterPro" id="IPR013083">
    <property type="entry name" value="Znf_RING/FYVE/PHD"/>
</dbReference>
<evidence type="ECO:0000256" key="7">
    <source>
        <dbReference type="ARBA" id="ARBA00022833"/>
    </source>
</evidence>
<evidence type="ECO:0000313" key="14">
    <source>
        <dbReference type="Proteomes" id="UP000507470"/>
    </source>
</evidence>
<dbReference type="PANTHER" id="PTHR46065:SF3">
    <property type="entry name" value="FI20425P1"/>
    <property type="match status" value="1"/>
</dbReference>
<feature type="region of interest" description="Disordered" evidence="10">
    <location>
        <begin position="1"/>
        <end position="96"/>
    </location>
</feature>
<evidence type="ECO:0000256" key="8">
    <source>
        <dbReference type="ARBA" id="ARBA00022989"/>
    </source>
</evidence>
<dbReference type="Proteomes" id="UP000507470">
    <property type="component" value="Unassembled WGS sequence"/>
</dbReference>
<gene>
    <name evidence="13" type="ORF">MCOR_42745</name>
</gene>
<evidence type="ECO:0000256" key="5">
    <source>
        <dbReference type="ARBA" id="ARBA00022771"/>
    </source>
</evidence>
<dbReference type="OrthoDB" id="273089at2759"/>
<reference evidence="13 14" key="1">
    <citation type="submission" date="2020-06" db="EMBL/GenBank/DDBJ databases">
        <authorList>
            <person name="Li R."/>
            <person name="Bekaert M."/>
        </authorList>
    </citation>
    <scope>NUCLEOTIDE SEQUENCE [LARGE SCALE GENOMIC DNA]</scope>
    <source>
        <strain evidence="14">wild</strain>
    </source>
</reference>
<evidence type="ECO:0000256" key="11">
    <source>
        <dbReference type="SAM" id="Phobius"/>
    </source>
</evidence>
<dbReference type="SMART" id="SM00744">
    <property type="entry name" value="RINGv"/>
    <property type="match status" value="1"/>
</dbReference>
<feature type="transmembrane region" description="Helical" evidence="11">
    <location>
        <begin position="235"/>
        <end position="260"/>
    </location>
</feature>
<evidence type="ECO:0000256" key="10">
    <source>
        <dbReference type="SAM" id="MobiDB-lite"/>
    </source>
</evidence>
<evidence type="ECO:0000256" key="9">
    <source>
        <dbReference type="ARBA" id="ARBA00023136"/>
    </source>
</evidence>
<feature type="compositionally biased region" description="Polar residues" evidence="10">
    <location>
        <begin position="59"/>
        <end position="83"/>
    </location>
</feature>